<feature type="compositionally biased region" description="Low complexity" evidence="2">
    <location>
        <begin position="195"/>
        <end position="208"/>
    </location>
</feature>
<keyword evidence="1" id="KW-0175">Coiled coil</keyword>
<gene>
    <name evidence="3" type="ORF">YASMINEVIRUS_722</name>
</gene>
<keyword evidence="4" id="KW-1185">Reference proteome</keyword>
<organism evidence="3 4">
    <name type="scientific">Yasminevirus sp. GU-2018</name>
    <dbReference type="NCBI Taxonomy" id="2420051"/>
    <lineage>
        <taxon>Viruses</taxon>
        <taxon>Varidnaviria</taxon>
        <taxon>Bamfordvirae</taxon>
        <taxon>Nucleocytoviricota</taxon>
        <taxon>Megaviricetes</taxon>
        <taxon>Imitervirales</taxon>
        <taxon>Mimiviridae</taxon>
        <taxon>Klosneuvirinae</taxon>
        <taxon>Yasminevirus</taxon>
        <taxon>Yasminevirus saudimassiliense</taxon>
    </lineage>
</organism>
<evidence type="ECO:0000256" key="2">
    <source>
        <dbReference type="SAM" id="MobiDB-lite"/>
    </source>
</evidence>
<comment type="caution">
    <text evidence="3">The sequence shown here is derived from an EMBL/GenBank/DDBJ whole genome shotgun (WGS) entry which is preliminary data.</text>
</comment>
<dbReference type="EMBL" id="UPSH01000001">
    <property type="protein sequence ID" value="VBB18259.1"/>
    <property type="molecule type" value="Genomic_DNA"/>
</dbReference>
<proteinExistence type="predicted"/>
<evidence type="ECO:0000313" key="4">
    <source>
        <dbReference type="Proteomes" id="UP000594342"/>
    </source>
</evidence>
<evidence type="ECO:0000313" key="3">
    <source>
        <dbReference type="EMBL" id="VBB18259.1"/>
    </source>
</evidence>
<protein>
    <submittedName>
        <fullName evidence="3">Uncharacterized protein</fullName>
    </submittedName>
</protein>
<name>A0A5K0U843_9VIRU</name>
<dbReference type="Proteomes" id="UP000594342">
    <property type="component" value="Unassembled WGS sequence"/>
</dbReference>
<feature type="region of interest" description="Disordered" evidence="2">
    <location>
        <begin position="98"/>
        <end position="126"/>
    </location>
</feature>
<feature type="region of interest" description="Disordered" evidence="2">
    <location>
        <begin position="188"/>
        <end position="208"/>
    </location>
</feature>
<feature type="coiled-coil region" evidence="1">
    <location>
        <begin position="291"/>
        <end position="318"/>
    </location>
</feature>
<sequence>MSSNKYTRNIDVSFTNNVTSVNRADPEDVVMSYASLCKTKYVGDVVDIVRSIKGCNNMCDVASKTCTSIKTVSKVKAAYDTIGEDSVIQIAHKMCRQKGDQRGGKKSTRAYGQSGGVGEEVSQVPQVQRKKTFDEHLSSAVATADKSVATVEKLADSADKLATTAVRLTDTGVKIGSALAGLYRAVKPKQDDNQQQRPQKQKISQSIDDLVGDDVTADDITANPTSKMDVLKNIKYLEDQLEQKDLEILKLAKSTKLLTSQLRVCNNKLKQSGQSTPLVTSSSSELGTGDVSALKEKIVQLEAQIGVYTKTIDDLKAQNASKLEEMKKEHVSLLKKLASDLALKKDAECKAKIEEELQKKTSVDMQKLTGQLEALIKLNGSK</sequence>
<accession>A0A5K0U843</accession>
<evidence type="ECO:0000256" key="1">
    <source>
        <dbReference type="SAM" id="Coils"/>
    </source>
</evidence>
<reference evidence="3 4" key="1">
    <citation type="submission" date="2018-10" db="EMBL/GenBank/DDBJ databases">
        <authorList>
            <consortium name="IHU Genomes"/>
        </authorList>
    </citation>
    <scope>NUCLEOTIDE SEQUENCE [LARGE SCALE GENOMIC DNA]</scope>
    <source>
        <strain evidence="3 4">A1</strain>
    </source>
</reference>